<accession>A0ABD5Q540</accession>
<evidence type="ECO:0000256" key="6">
    <source>
        <dbReference type="ARBA" id="ARBA00049157"/>
    </source>
</evidence>
<keyword evidence="4" id="KW-0665">Pyrimidine biosynthesis</keyword>
<organism evidence="10 11">
    <name type="scientific">Halorussus aquaticus</name>
    <dbReference type="NCBI Taxonomy" id="2953748"/>
    <lineage>
        <taxon>Archaea</taxon>
        <taxon>Methanobacteriati</taxon>
        <taxon>Methanobacteriota</taxon>
        <taxon>Stenosarchaea group</taxon>
        <taxon>Halobacteria</taxon>
        <taxon>Halobacteriales</taxon>
        <taxon>Haladaptataceae</taxon>
        <taxon>Halorussus</taxon>
    </lineage>
</organism>
<keyword evidence="5 10" id="KW-0456">Lyase</keyword>
<evidence type="ECO:0000313" key="11">
    <source>
        <dbReference type="Proteomes" id="UP001595945"/>
    </source>
</evidence>
<feature type="region of interest" description="Disordered" evidence="8">
    <location>
        <begin position="261"/>
        <end position="294"/>
    </location>
</feature>
<reference evidence="10 11" key="1">
    <citation type="journal article" date="2019" name="Int. J. Syst. Evol. Microbiol.">
        <title>The Global Catalogue of Microorganisms (GCM) 10K type strain sequencing project: providing services to taxonomists for standard genome sequencing and annotation.</title>
        <authorList>
            <consortium name="The Broad Institute Genomics Platform"/>
            <consortium name="The Broad Institute Genome Sequencing Center for Infectious Disease"/>
            <person name="Wu L."/>
            <person name="Ma J."/>
        </authorList>
    </citation>
    <scope>NUCLEOTIDE SEQUENCE [LARGE SCALE GENOMIC DNA]</scope>
    <source>
        <strain evidence="10 11">XZYJ18</strain>
    </source>
</reference>
<dbReference type="GeneID" id="73043445"/>
<protein>
    <recommendedName>
        <fullName evidence="7">Orotidine-5'-phosphate decarboxylase</fullName>
        <ecNumber evidence="7">4.1.1.23</ecNumber>
    </recommendedName>
</protein>
<evidence type="ECO:0000256" key="3">
    <source>
        <dbReference type="ARBA" id="ARBA00022793"/>
    </source>
</evidence>
<dbReference type="PANTHER" id="PTHR43375">
    <property type="entry name" value="OROTIDINE 5'-PHOSPHATE DECARBOXYLASE"/>
    <property type="match status" value="1"/>
</dbReference>
<name>A0ABD5Q540_9EURY</name>
<keyword evidence="3" id="KW-0210">Decarboxylase</keyword>
<dbReference type="Gene3D" id="3.20.20.70">
    <property type="entry name" value="Aldolase class I"/>
    <property type="match status" value="1"/>
</dbReference>
<comment type="similarity">
    <text evidence="2">Belongs to the OMP decarboxylase family. Type 2 subfamily.</text>
</comment>
<dbReference type="InterPro" id="IPR001754">
    <property type="entry name" value="OMPdeCOase_dom"/>
</dbReference>
<dbReference type="RefSeq" id="WP_254268545.1">
    <property type="nucleotide sequence ID" value="NZ_CP100400.1"/>
</dbReference>
<evidence type="ECO:0000259" key="9">
    <source>
        <dbReference type="Pfam" id="PF00215"/>
    </source>
</evidence>
<feature type="domain" description="Orotidine 5'-phosphate decarboxylase" evidence="9">
    <location>
        <begin position="64"/>
        <end position="167"/>
    </location>
</feature>
<dbReference type="InterPro" id="IPR011995">
    <property type="entry name" value="OMPdecase_type-2"/>
</dbReference>
<proteinExistence type="inferred from homology"/>
<dbReference type="Pfam" id="PF00215">
    <property type="entry name" value="OMPdecase"/>
    <property type="match status" value="1"/>
</dbReference>
<dbReference type="InterPro" id="IPR011060">
    <property type="entry name" value="RibuloseP-bd_barrel"/>
</dbReference>
<dbReference type="PANTHER" id="PTHR43375:SF1">
    <property type="entry name" value="OROTIDINE 5'-PHOSPHATE DECARBOXYLASE"/>
    <property type="match status" value="1"/>
</dbReference>
<dbReference type="GO" id="GO:0009220">
    <property type="term" value="P:pyrimidine ribonucleotide biosynthetic process"/>
    <property type="evidence" value="ECO:0007669"/>
    <property type="project" value="UniProtKB-UniRule"/>
</dbReference>
<evidence type="ECO:0000256" key="2">
    <source>
        <dbReference type="ARBA" id="ARBA00008847"/>
    </source>
</evidence>
<evidence type="ECO:0000256" key="7">
    <source>
        <dbReference type="NCBIfam" id="TIGR02127"/>
    </source>
</evidence>
<dbReference type="SUPFAM" id="SSF51366">
    <property type="entry name" value="Ribulose-phoshate binding barrel"/>
    <property type="match status" value="1"/>
</dbReference>
<evidence type="ECO:0000313" key="10">
    <source>
        <dbReference type="EMBL" id="MFC4825827.1"/>
    </source>
</evidence>
<dbReference type="EMBL" id="JBHSHT010000002">
    <property type="protein sequence ID" value="MFC4825827.1"/>
    <property type="molecule type" value="Genomic_DNA"/>
</dbReference>
<comment type="catalytic activity">
    <reaction evidence="6">
        <text>orotidine 5'-phosphate + H(+) = UMP + CO2</text>
        <dbReference type="Rhea" id="RHEA:11596"/>
        <dbReference type="ChEBI" id="CHEBI:15378"/>
        <dbReference type="ChEBI" id="CHEBI:16526"/>
        <dbReference type="ChEBI" id="CHEBI:57538"/>
        <dbReference type="ChEBI" id="CHEBI:57865"/>
        <dbReference type="EC" id="4.1.1.23"/>
    </reaction>
</comment>
<evidence type="ECO:0000256" key="8">
    <source>
        <dbReference type="SAM" id="MobiDB-lite"/>
    </source>
</evidence>
<comment type="caution">
    <text evidence="10">The sequence shown here is derived from an EMBL/GenBank/DDBJ whole genome shotgun (WGS) entry which is preliminary data.</text>
</comment>
<comment type="pathway">
    <text evidence="1">Pyrimidine metabolism; UMP biosynthesis via de novo pathway; UMP from orotate: step 2/2.</text>
</comment>
<keyword evidence="11" id="KW-1185">Reference proteome</keyword>
<sequence length="294" mass="31649">MTFFDRLRERIRTTGGVLAVGLNPDPARLPDDCREYDYPRRAFNRRIVDATYERVAAYSVAPAYYADPKGWTALAETVAYARGRGVPVVLDAKYAEIPNPDADLLDSVDAVTVSPYLGRDALAPVLDRDLGVFVTCRTPNAGATDLQDREVTDDSETGDRMTNHNDEGEKTDDEDEKPTIAGRAAELGASWAADAAADVGLLVGGDGDTVETLRERAPNRPFFVVGGARNDPEVAAHAGPASGENEGVGLVETSREVLYAGETAGRGRRRGQDDYAAAARQSAGRLVGQLNRHR</sequence>
<gene>
    <name evidence="10" type="primary">pyrF</name>
    <name evidence="10" type="ORF">ACFO9K_16350</name>
</gene>
<dbReference type="GO" id="GO:0004590">
    <property type="term" value="F:orotidine-5'-phosphate decarboxylase activity"/>
    <property type="evidence" value="ECO:0007669"/>
    <property type="project" value="UniProtKB-UniRule"/>
</dbReference>
<feature type="region of interest" description="Disordered" evidence="8">
    <location>
        <begin position="144"/>
        <end position="178"/>
    </location>
</feature>
<evidence type="ECO:0000256" key="4">
    <source>
        <dbReference type="ARBA" id="ARBA00022975"/>
    </source>
</evidence>
<dbReference type="NCBIfam" id="TIGR02127">
    <property type="entry name" value="pyrF_sub2"/>
    <property type="match status" value="1"/>
</dbReference>
<dbReference type="Proteomes" id="UP001595945">
    <property type="component" value="Unassembled WGS sequence"/>
</dbReference>
<feature type="compositionally biased region" description="Basic and acidic residues" evidence="8">
    <location>
        <begin position="146"/>
        <end position="168"/>
    </location>
</feature>
<dbReference type="AlphaFoldDB" id="A0ABD5Q540"/>
<evidence type="ECO:0000256" key="1">
    <source>
        <dbReference type="ARBA" id="ARBA00004861"/>
    </source>
</evidence>
<dbReference type="EC" id="4.1.1.23" evidence="7"/>
<dbReference type="InterPro" id="IPR013785">
    <property type="entry name" value="Aldolase_TIM"/>
</dbReference>
<evidence type="ECO:0000256" key="5">
    <source>
        <dbReference type="ARBA" id="ARBA00023239"/>
    </source>
</evidence>